<accession>A0A0F7L221</accession>
<feature type="region of interest" description="Disordered" evidence="1">
    <location>
        <begin position="49"/>
        <end position="79"/>
    </location>
</feature>
<proteinExistence type="predicted"/>
<protein>
    <submittedName>
        <fullName evidence="2">Uncharacterized protein</fullName>
    </submittedName>
</protein>
<evidence type="ECO:0000313" key="2">
    <source>
        <dbReference type="EMBL" id="AKH45890.1"/>
    </source>
</evidence>
<sequence length="126" mass="12846">MPWFCNRAFSARSSRSSLSCGDSAPSSVPPFPPNCSSNTAVASGLSMNALSASPRRGSSPTNCSRPRTAFMVSSSPASNPNCIRRSASAPSISTCLPSFNVTMRLSGALACASSAPAPCSWVSAPP</sequence>
<reference evidence="2" key="1">
    <citation type="journal article" date="2015" name="Front. Microbiol.">
        <title>Combining genomic sequencing methods to explore viral diversity and reveal potential virus-host interactions.</title>
        <authorList>
            <person name="Chow C.E."/>
            <person name="Winget D.M."/>
            <person name="White R.A.III."/>
            <person name="Hallam S.J."/>
            <person name="Suttle C.A."/>
        </authorList>
    </citation>
    <scope>NUCLEOTIDE SEQUENCE</scope>
    <source>
        <strain evidence="2">Anoxic3_1</strain>
    </source>
</reference>
<evidence type="ECO:0000256" key="1">
    <source>
        <dbReference type="SAM" id="MobiDB-lite"/>
    </source>
</evidence>
<dbReference type="EMBL" id="KR029577">
    <property type="protein sequence ID" value="AKH45890.1"/>
    <property type="molecule type" value="Genomic_DNA"/>
</dbReference>
<organism evidence="2">
    <name type="scientific">uncultured marine virus</name>
    <dbReference type="NCBI Taxonomy" id="186617"/>
    <lineage>
        <taxon>Viruses</taxon>
        <taxon>environmental samples</taxon>
    </lineage>
</organism>
<name>A0A0F7L221_9VIRU</name>
<reference evidence="2" key="2">
    <citation type="submission" date="2015-03" db="EMBL/GenBank/DDBJ databases">
        <authorList>
            <person name="Chow C.-E.T."/>
            <person name="Winget D.M."/>
            <person name="White R.A.III."/>
            <person name="Hallam S.J."/>
            <person name="Suttle C.A."/>
        </authorList>
    </citation>
    <scope>NUCLEOTIDE SEQUENCE</scope>
    <source>
        <strain evidence="2">Anoxic3_1</strain>
    </source>
</reference>